<sequence length="203" mass="22992">MPHTRRSELGTWRSFLGLIKQPGLKALYGPPLSFKTSLVLTCLETQKGKAAYIGLGKHALSRHADSNIDTFQALNFREAVNLLLDFMVERQREWKIIAYDGFGSECIPLYCGMKERSVMQAALFIASALRFIATKLSASVVVVTTETYKGKPLFYSVLSKRVESFVRISREEDFIRASILTPQLLEEHAYLIPLDFIQRRRGG</sequence>
<evidence type="ECO:0008006" key="2">
    <source>
        <dbReference type="Google" id="ProtNLM"/>
    </source>
</evidence>
<comment type="caution">
    <text evidence="1">The sequence shown here is derived from an EMBL/GenBank/DDBJ whole genome shotgun (WGS) entry which is preliminary data.</text>
</comment>
<accession>A0A7C4FCZ3</accession>
<dbReference type="EMBL" id="DTFI01000111">
    <property type="protein sequence ID" value="HGI43685.1"/>
    <property type="molecule type" value="Genomic_DNA"/>
</dbReference>
<organism evidence="1">
    <name type="scientific">Thermofilum pendens</name>
    <dbReference type="NCBI Taxonomy" id="2269"/>
    <lineage>
        <taxon>Archaea</taxon>
        <taxon>Thermoproteota</taxon>
        <taxon>Thermoprotei</taxon>
        <taxon>Thermofilales</taxon>
        <taxon>Thermofilaceae</taxon>
        <taxon>Thermofilum</taxon>
    </lineage>
</organism>
<proteinExistence type="predicted"/>
<reference evidence="1" key="1">
    <citation type="journal article" date="2020" name="mSystems">
        <title>Genome- and Community-Level Interaction Insights into Carbon Utilization and Element Cycling Functions of Hydrothermarchaeota in Hydrothermal Sediment.</title>
        <authorList>
            <person name="Zhou Z."/>
            <person name="Liu Y."/>
            <person name="Xu W."/>
            <person name="Pan J."/>
            <person name="Luo Z.H."/>
            <person name="Li M."/>
        </authorList>
    </citation>
    <scope>NUCLEOTIDE SEQUENCE [LARGE SCALE GENOMIC DNA]</scope>
    <source>
        <strain evidence="1">SpSt-735</strain>
    </source>
</reference>
<gene>
    <name evidence="1" type="ORF">ENV17_04805</name>
</gene>
<evidence type="ECO:0000313" key="1">
    <source>
        <dbReference type="EMBL" id="HGI43685.1"/>
    </source>
</evidence>
<name>A0A7C4FCZ3_THEPE</name>
<protein>
    <recommendedName>
        <fullName evidence="2">DNA recombination and repair protein Rad51-like C-terminal domain-containing protein</fullName>
    </recommendedName>
</protein>
<dbReference type="AlphaFoldDB" id="A0A7C4FCZ3"/>